<dbReference type="Gene3D" id="3.40.50.300">
    <property type="entry name" value="P-loop containing nucleotide triphosphate hydrolases"/>
    <property type="match status" value="1"/>
</dbReference>
<keyword evidence="5" id="KW-0479">Metal-binding</keyword>
<feature type="binding site" evidence="4">
    <location>
        <begin position="22"/>
        <end position="29"/>
    </location>
    <ligand>
        <name>GTP</name>
        <dbReference type="ChEBI" id="CHEBI:37565"/>
    </ligand>
</feature>
<dbReference type="PROSITE" id="PS51417">
    <property type="entry name" value="ARF"/>
    <property type="match status" value="1"/>
</dbReference>
<evidence type="ECO:0000313" key="8">
    <source>
        <dbReference type="Proteomes" id="UP000193411"/>
    </source>
</evidence>
<dbReference type="OrthoDB" id="2011769at2759"/>
<feature type="binding site" evidence="5">
    <location>
        <position position="47"/>
    </location>
    <ligand>
        <name>Mg(2+)</name>
        <dbReference type="ChEBI" id="CHEBI:18420"/>
    </ligand>
</feature>
<gene>
    <name evidence="7" type="ORF">BCR44DRAFT_244398</name>
</gene>
<keyword evidence="3 4" id="KW-0342">GTP-binding</keyword>
<reference evidence="7 8" key="1">
    <citation type="submission" date="2016-07" db="EMBL/GenBank/DDBJ databases">
        <title>Pervasive Adenine N6-methylation of Active Genes in Fungi.</title>
        <authorList>
            <consortium name="DOE Joint Genome Institute"/>
            <person name="Mondo S.J."/>
            <person name="Dannebaum R.O."/>
            <person name="Kuo R.C."/>
            <person name="Labutti K."/>
            <person name="Haridas S."/>
            <person name="Kuo A."/>
            <person name="Salamov A."/>
            <person name="Ahrendt S.R."/>
            <person name="Lipzen A."/>
            <person name="Sullivan W."/>
            <person name="Andreopoulos W.B."/>
            <person name="Clum A."/>
            <person name="Lindquist E."/>
            <person name="Daum C."/>
            <person name="Ramamoorthy G.K."/>
            <person name="Gryganskyi A."/>
            <person name="Culley D."/>
            <person name="Magnuson J.K."/>
            <person name="James T.Y."/>
            <person name="O'Malley M.A."/>
            <person name="Stajich J.E."/>
            <person name="Spatafora J.W."/>
            <person name="Visel A."/>
            <person name="Grigoriev I.V."/>
        </authorList>
    </citation>
    <scope>NUCLEOTIDE SEQUENCE [LARGE SCALE GENOMIC DNA]</scope>
    <source>
        <strain evidence="7 8">PL171</strain>
    </source>
</reference>
<feature type="binding site" evidence="4">
    <location>
        <begin position="122"/>
        <end position="125"/>
    </location>
    <ligand>
        <name>GTP</name>
        <dbReference type="ChEBI" id="CHEBI:37565"/>
    </ligand>
</feature>
<feature type="binding site" evidence="5">
    <location>
        <position position="29"/>
    </location>
    <ligand>
        <name>Mg(2+)</name>
        <dbReference type="ChEBI" id="CHEBI:18420"/>
    </ligand>
</feature>
<keyword evidence="5" id="KW-0460">Magnesium</keyword>
<protein>
    <submittedName>
        <fullName evidence="7">ADP-ribosylation factor family-domain-containing protein</fullName>
    </submittedName>
</protein>
<keyword evidence="2 4" id="KW-0547">Nucleotide-binding</keyword>
<keyword evidence="8" id="KW-1185">Reference proteome</keyword>
<comment type="caution">
    <text evidence="7">The sequence shown here is derived from an EMBL/GenBank/DDBJ whole genome shotgun (WGS) entry which is preliminary data.</text>
</comment>
<dbReference type="CDD" id="cd00878">
    <property type="entry name" value="Arf_Arl"/>
    <property type="match status" value="1"/>
</dbReference>
<dbReference type="NCBIfam" id="TIGR00231">
    <property type="entry name" value="small_GTP"/>
    <property type="match status" value="1"/>
</dbReference>
<evidence type="ECO:0000256" key="4">
    <source>
        <dbReference type="PIRSR" id="PIRSR606689-1"/>
    </source>
</evidence>
<accession>A0A1Y2HST3</accession>
<dbReference type="Proteomes" id="UP000193411">
    <property type="component" value="Unassembled WGS sequence"/>
</dbReference>
<proteinExistence type="inferred from homology"/>
<comment type="similarity">
    <text evidence="1 6">Belongs to the small GTPase superfamily. Arf family.</text>
</comment>
<evidence type="ECO:0000256" key="2">
    <source>
        <dbReference type="ARBA" id="ARBA00022741"/>
    </source>
</evidence>
<dbReference type="SUPFAM" id="SSF52540">
    <property type="entry name" value="P-loop containing nucleoside triphosphate hydrolases"/>
    <property type="match status" value="1"/>
</dbReference>
<dbReference type="PANTHER" id="PTHR11711">
    <property type="entry name" value="ADP RIBOSYLATION FACTOR-RELATED"/>
    <property type="match status" value="1"/>
</dbReference>
<dbReference type="InterPro" id="IPR027417">
    <property type="entry name" value="P-loop_NTPase"/>
</dbReference>
<organism evidence="7 8">
    <name type="scientific">Catenaria anguillulae PL171</name>
    <dbReference type="NCBI Taxonomy" id="765915"/>
    <lineage>
        <taxon>Eukaryota</taxon>
        <taxon>Fungi</taxon>
        <taxon>Fungi incertae sedis</taxon>
        <taxon>Blastocladiomycota</taxon>
        <taxon>Blastocladiomycetes</taxon>
        <taxon>Blastocladiales</taxon>
        <taxon>Catenariaceae</taxon>
        <taxon>Catenaria</taxon>
    </lineage>
</organism>
<dbReference type="GO" id="GO:0005525">
    <property type="term" value="F:GTP binding"/>
    <property type="evidence" value="ECO:0007669"/>
    <property type="project" value="UniProtKB-KW"/>
</dbReference>
<sequence>MGQSLSSLCDFGETERRILMVGLDGSGKTTILNRIRGGATFHDVETTNGFNLETVDVNGATLTIWDIGGKCLPLYYHYYQDAHAFVFVIDSSDEMRMKQVSMELTHVLKASRVNRPVLILANKQELPMAMPATKVREQLTQALPELLREPDRQWIVQGTSGANGSGLDVGMDWLVNALGN</sequence>
<evidence type="ECO:0000256" key="3">
    <source>
        <dbReference type="ARBA" id="ARBA00023134"/>
    </source>
</evidence>
<dbReference type="Pfam" id="PF00025">
    <property type="entry name" value="Arf"/>
    <property type="match status" value="1"/>
</dbReference>
<dbReference type="EMBL" id="MCFL01000015">
    <property type="protein sequence ID" value="ORZ36773.1"/>
    <property type="molecule type" value="Genomic_DNA"/>
</dbReference>
<name>A0A1Y2HST3_9FUNG</name>
<feature type="binding site" evidence="4">
    <location>
        <position position="69"/>
    </location>
    <ligand>
        <name>GTP</name>
        <dbReference type="ChEBI" id="CHEBI:37565"/>
    </ligand>
</feature>
<dbReference type="InterPro" id="IPR005225">
    <property type="entry name" value="Small_GTP-bd"/>
</dbReference>
<dbReference type="PRINTS" id="PR00328">
    <property type="entry name" value="SAR1GTPBP"/>
</dbReference>
<dbReference type="STRING" id="765915.A0A1Y2HST3"/>
<evidence type="ECO:0000256" key="5">
    <source>
        <dbReference type="PIRSR" id="PIRSR606689-2"/>
    </source>
</evidence>
<dbReference type="AlphaFoldDB" id="A0A1Y2HST3"/>
<dbReference type="FunFam" id="3.40.50.300:FF:001166">
    <property type="entry name" value="ADP-ribosylation factor D"/>
    <property type="match status" value="1"/>
</dbReference>
<dbReference type="SMART" id="SM00177">
    <property type="entry name" value="ARF"/>
    <property type="match status" value="1"/>
</dbReference>
<dbReference type="InterPro" id="IPR006689">
    <property type="entry name" value="Small_GTPase_ARF/SAR"/>
</dbReference>
<dbReference type="GO" id="GO:0003924">
    <property type="term" value="F:GTPase activity"/>
    <property type="evidence" value="ECO:0007669"/>
    <property type="project" value="InterPro"/>
</dbReference>
<dbReference type="GO" id="GO:0046872">
    <property type="term" value="F:metal ion binding"/>
    <property type="evidence" value="ECO:0007669"/>
    <property type="project" value="UniProtKB-KW"/>
</dbReference>
<evidence type="ECO:0000256" key="1">
    <source>
        <dbReference type="ARBA" id="ARBA00010290"/>
    </source>
</evidence>
<evidence type="ECO:0000313" key="7">
    <source>
        <dbReference type="EMBL" id="ORZ36773.1"/>
    </source>
</evidence>
<dbReference type="InterPro" id="IPR024156">
    <property type="entry name" value="Small_GTPase_ARF"/>
</dbReference>
<evidence type="ECO:0000256" key="6">
    <source>
        <dbReference type="RuleBase" id="RU003925"/>
    </source>
</evidence>
<dbReference type="SMART" id="SM00178">
    <property type="entry name" value="SAR"/>
    <property type="match status" value="1"/>
</dbReference>